<proteinExistence type="predicted"/>
<protein>
    <submittedName>
        <fullName evidence="1">Uncharacterized protein</fullName>
    </submittedName>
</protein>
<gene>
    <name evidence="1" type="ORF">C2S_5268</name>
</gene>
<sequence length="137" mass="14909">MRPRMTLSVPTDLAIVALRDIKRIGKDGRATGVQILNAESTRQDNNGAICVWVRPNCSIAGLTTAASRERNPAAYMLLPNLPTKLEPRARNETITTTVTTTPTKTEIMIPKDISQPVISGGPMEELADDIEDIALEI</sequence>
<comment type="caution">
    <text evidence="1">The sequence shown here is derived from an EMBL/GenBank/DDBJ whole genome shotgun (WGS) entry which is preliminary data.</text>
</comment>
<accession>A0A9Q9RGK5</accession>
<evidence type="ECO:0000313" key="2">
    <source>
        <dbReference type="Proteomes" id="UP000760494"/>
    </source>
</evidence>
<dbReference type="Proteomes" id="UP000760494">
    <property type="component" value="Unassembled WGS sequence"/>
</dbReference>
<reference evidence="1" key="1">
    <citation type="submission" date="2019-05" db="EMBL/GenBank/DDBJ databases">
        <authorList>
            <person name="Piombo E."/>
        </authorList>
    </citation>
    <scope>NUCLEOTIDE SEQUENCE</scope>
    <source>
        <strain evidence="1">C2S</strain>
    </source>
</reference>
<evidence type="ECO:0000313" key="1">
    <source>
        <dbReference type="EMBL" id="VTT63207.1"/>
    </source>
</evidence>
<dbReference type="AlphaFoldDB" id="A0A9Q9RGK5"/>
<dbReference type="EMBL" id="CABFJX010000101">
    <property type="protein sequence ID" value="VTT63207.1"/>
    <property type="molecule type" value="Genomic_DNA"/>
</dbReference>
<organism evidence="1 2">
    <name type="scientific">Fusarium fujikuroi</name>
    <name type="common">Bakanae and foot rot disease fungus</name>
    <name type="synonym">Gibberella fujikuroi</name>
    <dbReference type="NCBI Taxonomy" id="5127"/>
    <lineage>
        <taxon>Eukaryota</taxon>
        <taxon>Fungi</taxon>
        <taxon>Dikarya</taxon>
        <taxon>Ascomycota</taxon>
        <taxon>Pezizomycotina</taxon>
        <taxon>Sordariomycetes</taxon>
        <taxon>Hypocreomycetidae</taxon>
        <taxon>Hypocreales</taxon>
        <taxon>Nectriaceae</taxon>
        <taxon>Fusarium</taxon>
        <taxon>Fusarium fujikuroi species complex</taxon>
    </lineage>
</organism>
<name>A0A9Q9RGK5_FUSFU</name>